<dbReference type="PANTHER" id="PTHR48174:SF5">
    <property type="entry name" value="VACUOLAR PROTEIN SORTING-ASSOCIATED PROTEIN 62"/>
    <property type="match status" value="1"/>
</dbReference>
<protein>
    <recommendedName>
        <fullName evidence="4">Vacuolar protein sorting-associated protein 62</fullName>
    </recommendedName>
</protein>
<dbReference type="Pfam" id="PF06101">
    <property type="entry name" value="Vps62"/>
    <property type="match status" value="1"/>
</dbReference>
<keyword evidence="1" id="KW-0732">Signal</keyword>
<feature type="signal peptide" evidence="1">
    <location>
        <begin position="1"/>
        <end position="20"/>
    </location>
</feature>
<dbReference type="Proteomes" id="UP000799436">
    <property type="component" value="Unassembled WGS sequence"/>
</dbReference>
<dbReference type="EMBL" id="ML995838">
    <property type="protein sequence ID" value="KAF2769032.1"/>
    <property type="molecule type" value="Genomic_DNA"/>
</dbReference>
<evidence type="ECO:0000313" key="2">
    <source>
        <dbReference type="EMBL" id="KAF2769032.1"/>
    </source>
</evidence>
<proteinExistence type="predicted"/>
<evidence type="ECO:0000313" key="3">
    <source>
        <dbReference type="Proteomes" id="UP000799436"/>
    </source>
</evidence>
<evidence type="ECO:0000256" key="1">
    <source>
        <dbReference type="SAM" id="SignalP"/>
    </source>
</evidence>
<dbReference type="OrthoDB" id="188042at2759"/>
<sequence>MYIPALLVLAAGSLATRTQALLKEAREAPSGVPDYVTKYAPIVYLYSKDPFLPSDIGAQLTNTQPKVNFNVVSGAPSPLTLDNVNELNKLGNASLYLTSIEDPTTNPMPAYLYGVKPDSSGKTNGAVSCAVIVNDHGSGLVDVFYMYFYAFNYGGSYGIGDIKYIIGDHVGDWEHNMIRFENGMPTAVWYSQHSNGQAFTYQAVNKTSDGLRPVVLSANGSHANYAIGGKHDHGIPNLNLPDGFVLDYTDFGSMWDPMLSAYHYSYDASTGTFTAYDSSSPVNWLYFFGHWGDEGYPDSDRRQVCVPVLGDITDALCKYTNGPTGPIYKQLNRAKVCPNNGERCIVRKKLGP</sequence>
<evidence type="ECO:0008006" key="4">
    <source>
        <dbReference type="Google" id="ProtNLM"/>
    </source>
</evidence>
<name>A0A6G1L8W2_9PEZI</name>
<keyword evidence="3" id="KW-1185">Reference proteome</keyword>
<reference evidence="2" key="1">
    <citation type="journal article" date="2020" name="Stud. Mycol.">
        <title>101 Dothideomycetes genomes: a test case for predicting lifestyles and emergence of pathogens.</title>
        <authorList>
            <person name="Haridas S."/>
            <person name="Albert R."/>
            <person name="Binder M."/>
            <person name="Bloem J."/>
            <person name="Labutti K."/>
            <person name="Salamov A."/>
            <person name="Andreopoulos B."/>
            <person name="Baker S."/>
            <person name="Barry K."/>
            <person name="Bills G."/>
            <person name="Bluhm B."/>
            <person name="Cannon C."/>
            <person name="Castanera R."/>
            <person name="Culley D."/>
            <person name="Daum C."/>
            <person name="Ezra D."/>
            <person name="Gonzalez J."/>
            <person name="Henrissat B."/>
            <person name="Kuo A."/>
            <person name="Liang C."/>
            <person name="Lipzen A."/>
            <person name="Lutzoni F."/>
            <person name="Magnuson J."/>
            <person name="Mondo S."/>
            <person name="Nolan M."/>
            <person name="Ohm R."/>
            <person name="Pangilinan J."/>
            <person name="Park H.-J."/>
            <person name="Ramirez L."/>
            <person name="Alfaro M."/>
            <person name="Sun H."/>
            <person name="Tritt A."/>
            <person name="Yoshinaga Y."/>
            <person name="Zwiers L.-H."/>
            <person name="Turgeon B."/>
            <person name="Goodwin S."/>
            <person name="Spatafora J."/>
            <person name="Crous P."/>
            <person name="Grigoriev I."/>
        </authorList>
    </citation>
    <scope>NUCLEOTIDE SEQUENCE</scope>
    <source>
        <strain evidence="2">CBS 116005</strain>
    </source>
</reference>
<accession>A0A6G1L8W2</accession>
<dbReference type="AlphaFoldDB" id="A0A6G1L8W2"/>
<organism evidence="2 3">
    <name type="scientific">Teratosphaeria nubilosa</name>
    <dbReference type="NCBI Taxonomy" id="161662"/>
    <lineage>
        <taxon>Eukaryota</taxon>
        <taxon>Fungi</taxon>
        <taxon>Dikarya</taxon>
        <taxon>Ascomycota</taxon>
        <taxon>Pezizomycotina</taxon>
        <taxon>Dothideomycetes</taxon>
        <taxon>Dothideomycetidae</taxon>
        <taxon>Mycosphaerellales</taxon>
        <taxon>Teratosphaeriaceae</taxon>
        <taxon>Teratosphaeria</taxon>
    </lineage>
</organism>
<gene>
    <name evidence="2" type="ORF">EJ03DRAFT_389592</name>
</gene>
<dbReference type="InterPro" id="IPR009291">
    <property type="entry name" value="Vps62"/>
</dbReference>
<feature type="chain" id="PRO_5026209522" description="Vacuolar protein sorting-associated protein 62" evidence="1">
    <location>
        <begin position="21"/>
        <end position="352"/>
    </location>
</feature>
<dbReference type="PANTHER" id="PTHR48174">
    <property type="entry name" value="DUF946 FAMILY PROTEIN"/>
    <property type="match status" value="1"/>
</dbReference>